<gene>
    <name evidence="2" type="ORF">L5515_019253</name>
</gene>
<evidence type="ECO:0000313" key="3">
    <source>
        <dbReference type="Proteomes" id="UP000829354"/>
    </source>
</evidence>
<reference evidence="2 3" key="1">
    <citation type="submission" date="2022-04" db="EMBL/GenBank/DDBJ databases">
        <title>Chromosome-level reference genomes for two strains of Caenorhabditis briggsae: an improved platform for comparative genomics.</title>
        <authorList>
            <person name="Stevens L."/>
            <person name="Andersen E."/>
        </authorList>
    </citation>
    <scope>NUCLEOTIDE SEQUENCE [LARGE SCALE GENOMIC DNA]</scope>
    <source>
        <strain evidence="2">VX34</strain>
        <tissue evidence="2">Whole-organism</tissue>
    </source>
</reference>
<feature type="region of interest" description="Disordered" evidence="1">
    <location>
        <begin position="151"/>
        <end position="184"/>
    </location>
</feature>
<dbReference type="EMBL" id="CP092625">
    <property type="protein sequence ID" value="UMM43961.1"/>
    <property type="molecule type" value="Genomic_DNA"/>
</dbReference>
<name>A0AAE9JTG9_CAEBR</name>
<dbReference type="Proteomes" id="UP000829354">
    <property type="component" value="Chromosome X"/>
</dbReference>
<protein>
    <submittedName>
        <fullName evidence="2">Uncharacterized protein</fullName>
    </submittedName>
</protein>
<sequence>MFETQILYVQRSTKLKPIAEQDANGVIIVETTIEVKKFAKALRDKERLLTLSRSALANFFTSIVVSTVMTSSASCSAIGFRQLPNPTSAKLSEMETLKLAKTYLFFEKKNCIIMETSRIYPGTFKHINTHHKKTLEVAGILARMSKYERRTALSKPEENKGNNPIQLRATASIPDLAPAPPVTQ</sequence>
<keyword evidence="3" id="KW-1185">Reference proteome</keyword>
<evidence type="ECO:0000256" key="1">
    <source>
        <dbReference type="SAM" id="MobiDB-lite"/>
    </source>
</evidence>
<evidence type="ECO:0000313" key="2">
    <source>
        <dbReference type="EMBL" id="UMM43961.1"/>
    </source>
</evidence>
<accession>A0AAE9JTG9</accession>
<dbReference type="AlphaFoldDB" id="A0AAE9JTG9"/>
<feature type="compositionally biased region" description="Basic and acidic residues" evidence="1">
    <location>
        <begin position="151"/>
        <end position="160"/>
    </location>
</feature>
<proteinExistence type="predicted"/>
<organism evidence="2 3">
    <name type="scientific">Caenorhabditis briggsae</name>
    <dbReference type="NCBI Taxonomy" id="6238"/>
    <lineage>
        <taxon>Eukaryota</taxon>
        <taxon>Metazoa</taxon>
        <taxon>Ecdysozoa</taxon>
        <taxon>Nematoda</taxon>
        <taxon>Chromadorea</taxon>
        <taxon>Rhabditida</taxon>
        <taxon>Rhabditina</taxon>
        <taxon>Rhabditomorpha</taxon>
        <taxon>Rhabditoidea</taxon>
        <taxon>Rhabditidae</taxon>
        <taxon>Peloderinae</taxon>
        <taxon>Caenorhabditis</taxon>
    </lineage>
</organism>